<dbReference type="AlphaFoldDB" id="A0A7Y0U1E0"/>
<dbReference type="SMART" id="SM01007">
    <property type="entry name" value="Aldolase_II"/>
    <property type="match status" value="1"/>
</dbReference>
<accession>A0A7Y0U1E0</accession>
<sequence>MTETETDPLIATARELLSARLVARTWGNLSRRLSPESYLITPSGRDYTEMAPNDLVEVTFDGDWIGDLKPSGERGLHTTVYRERGDAKFIIHTHQPYASALSLGGDLDLPSDLAARVGSSVLPVAEYGLPSTRKLHQAVADAMWHTGSRAILMRAHGAVLFGEDPEELVDLAQSLEVFCAEVVTDLTGAETCGSVRRFVRDGFGLPPQVVHIFMRREDAGAVIGDDSPLLLEFRETGLSAYLDDYAQLIGLRAGKTFGTNLIFGCKAAYFLGADLAEAEAAREVSRKNALAAKVAASLGASPLPRLDSTIMRAVYRWKYSKLKDGG</sequence>
<evidence type="ECO:0000256" key="2">
    <source>
        <dbReference type="ARBA" id="ARBA00023239"/>
    </source>
</evidence>
<evidence type="ECO:0000313" key="5">
    <source>
        <dbReference type="Proteomes" id="UP000578252"/>
    </source>
</evidence>
<dbReference type="GO" id="GO:0019323">
    <property type="term" value="P:pentose catabolic process"/>
    <property type="evidence" value="ECO:0007669"/>
    <property type="project" value="TreeGrafter"/>
</dbReference>
<gene>
    <name evidence="4" type="ORF">HHJ78_05645</name>
</gene>
<proteinExistence type="predicted"/>
<evidence type="ECO:0000313" key="4">
    <source>
        <dbReference type="EMBL" id="NMW65022.1"/>
    </source>
</evidence>
<keyword evidence="2" id="KW-0456">Lyase</keyword>
<dbReference type="Pfam" id="PF00596">
    <property type="entry name" value="Aldolase_II"/>
    <property type="match status" value="1"/>
</dbReference>
<dbReference type="Proteomes" id="UP000578252">
    <property type="component" value="Unassembled WGS sequence"/>
</dbReference>
<dbReference type="PANTHER" id="PTHR22789">
    <property type="entry name" value="FUCULOSE PHOSPHATE ALDOLASE"/>
    <property type="match status" value="1"/>
</dbReference>
<dbReference type="Gene3D" id="3.40.225.10">
    <property type="entry name" value="Class II aldolase/adducin N-terminal domain"/>
    <property type="match status" value="1"/>
</dbReference>
<dbReference type="GO" id="GO:0046872">
    <property type="term" value="F:metal ion binding"/>
    <property type="evidence" value="ECO:0007669"/>
    <property type="project" value="UniProtKB-KW"/>
</dbReference>
<comment type="caution">
    <text evidence="4">The sequence shown here is derived from an EMBL/GenBank/DDBJ whole genome shotgun (WGS) entry which is preliminary data.</text>
</comment>
<dbReference type="GO" id="GO:0016832">
    <property type="term" value="F:aldehyde-lyase activity"/>
    <property type="evidence" value="ECO:0007669"/>
    <property type="project" value="TreeGrafter"/>
</dbReference>
<feature type="domain" description="Class II aldolase/adducin N-terminal" evidence="3">
    <location>
        <begin position="7"/>
        <end position="183"/>
    </location>
</feature>
<organism evidence="4 5">
    <name type="scientific">Mobiluncus mulieris</name>
    <dbReference type="NCBI Taxonomy" id="2052"/>
    <lineage>
        <taxon>Bacteria</taxon>
        <taxon>Bacillati</taxon>
        <taxon>Actinomycetota</taxon>
        <taxon>Actinomycetes</taxon>
        <taxon>Actinomycetales</taxon>
        <taxon>Actinomycetaceae</taxon>
        <taxon>Mobiluncus</taxon>
    </lineage>
</organism>
<evidence type="ECO:0000259" key="3">
    <source>
        <dbReference type="SMART" id="SM01007"/>
    </source>
</evidence>
<dbReference type="InterPro" id="IPR050197">
    <property type="entry name" value="Aldolase_class_II_sugar_metab"/>
</dbReference>
<keyword evidence="1" id="KW-0479">Metal-binding</keyword>
<dbReference type="SUPFAM" id="SSF53639">
    <property type="entry name" value="AraD/HMP-PK domain-like"/>
    <property type="match status" value="1"/>
</dbReference>
<protein>
    <submittedName>
        <fullName evidence="4">Class II aldolase/adducin family protein</fullName>
    </submittedName>
</protein>
<dbReference type="GO" id="GO:0005829">
    <property type="term" value="C:cytosol"/>
    <property type="evidence" value="ECO:0007669"/>
    <property type="project" value="TreeGrafter"/>
</dbReference>
<reference evidence="4 5" key="1">
    <citation type="submission" date="2020-04" db="EMBL/GenBank/DDBJ databases">
        <title>Antimicrobial susceptibility and clonality of vaginal-derived multi-drug resistant Mobiluncus isolates in China.</title>
        <authorList>
            <person name="Zhang X."/>
        </authorList>
    </citation>
    <scope>NUCLEOTIDE SEQUENCE [LARGE SCALE GENOMIC DNA]</scope>
    <source>
        <strain evidence="4 5">13</strain>
    </source>
</reference>
<dbReference type="InterPro" id="IPR036409">
    <property type="entry name" value="Aldolase_II/adducin_N_sf"/>
</dbReference>
<dbReference type="InterPro" id="IPR001303">
    <property type="entry name" value="Aldolase_II/adducin_N"/>
</dbReference>
<dbReference type="RefSeq" id="WP_169771878.1">
    <property type="nucleotide sequence ID" value="NZ_JABCUR010000004.1"/>
</dbReference>
<name>A0A7Y0U1E0_9ACTO</name>
<dbReference type="PANTHER" id="PTHR22789:SF0">
    <property type="entry name" value="3-OXO-TETRONATE 4-PHOSPHATE DECARBOXYLASE-RELATED"/>
    <property type="match status" value="1"/>
</dbReference>
<evidence type="ECO:0000256" key="1">
    <source>
        <dbReference type="ARBA" id="ARBA00022723"/>
    </source>
</evidence>
<dbReference type="EMBL" id="JABCUR010000004">
    <property type="protein sequence ID" value="NMW65022.1"/>
    <property type="molecule type" value="Genomic_DNA"/>
</dbReference>